<dbReference type="Pfam" id="PF25198">
    <property type="entry name" value="Spore_GerAC_N"/>
    <property type="match status" value="1"/>
</dbReference>
<sequence length="372" mass="42151">MAGKQKMINGAFAAILLLALLLQAGCAFKDIDKRTFVVAIGIDPSEKVRNGFRVTLKLAKPIGNVKQATSPTYAYLTHDADSVAVAIHEMETRVDTSLDLGHNRIIVMNKDLLEKDLDTFMDFFTRRGDIQMICFVAVAEKSSEEVVSFEPTIEAPASIALYNYFDNIGTESPYVVTTFLYEFRREVLGKGKDTVMPIIDVDKENKEYLVHKSIVLKRGAKPVELTPEETKYYNSLVNKASGFSYKIAEKDMSVVLNIDEVKFKYKIVLNEGEPRIDIKITKIGVIGESTHRLNLKHLEKYDKLAEKEVNKKVMALLTKLQKNNVDPFGFGLRYQATRLSRKGLDKEWERIYPEIKFNVKVHVELKSTGVIE</sequence>
<comment type="subcellular location">
    <subcellularLocation>
        <location evidence="1">Membrane</location>
        <topology evidence="1">Lipid-anchor</topology>
    </subcellularLocation>
</comment>
<evidence type="ECO:0000256" key="6">
    <source>
        <dbReference type="ARBA" id="ARBA00023139"/>
    </source>
</evidence>
<reference evidence="11" key="1">
    <citation type="journal article" date="2019" name="Int. J. Syst. Evol. Microbiol.">
        <title>The Global Catalogue of Microorganisms (GCM) 10K type strain sequencing project: providing services to taxonomists for standard genome sequencing and annotation.</title>
        <authorList>
            <consortium name="The Broad Institute Genomics Platform"/>
            <consortium name="The Broad Institute Genome Sequencing Center for Infectious Disease"/>
            <person name="Wu L."/>
            <person name="Ma J."/>
        </authorList>
    </citation>
    <scope>NUCLEOTIDE SEQUENCE [LARGE SCALE GENOMIC DNA]</scope>
    <source>
        <strain evidence="11">KACC 11299</strain>
    </source>
</reference>
<organism evidence="10 11">
    <name type="scientific">Sporosarcina koreensis</name>
    <dbReference type="NCBI Taxonomy" id="334735"/>
    <lineage>
        <taxon>Bacteria</taxon>
        <taxon>Bacillati</taxon>
        <taxon>Bacillota</taxon>
        <taxon>Bacilli</taxon>
        <taxon>Bacillales</taxon>
        <taxon>Caryophanaceae</taxon>
        <taxon>Sporosarcina</taxon>
    </lineage>
</organism>
<protein>
    <submittedName>
        <fullName evidence="10">Ger(X)C family spore germination protein</fullName>
    </submittedName>
</protein>
<dbReference type="InterPro" id="IPR008844">
    <property type="entry name" value="Spore_GerAC-like"/>
</dbReference>
<evidence type="ECO:0000259" key="9">
    <source>
        <dbReference type="Pfam" id="PF25198"/>
    </source>
</evidence>
<dbReference type="EMBL" id="JBHSNP010000025">
    <property type="protein sequence ID" value="MFC5603857.1"/>
    <property type="molecule type" value="Genomic_DNA"/>
</dbReference>
<keyword evidence="7" id="KW-0449">Lipoprotein</keyword>
<dbReference type="NCBIfam" id="TIGR02887">
    <property type="entry name" value="spore_ger_x_C"/>
    <property type="match status" value="1"/>
</dbReference>
<evidence type="ECO:0000259" key="8">
    <source>
        <dbReference type="Pfam" id="PF05504"/>
    </source>
</evidence>
<feature type="domain" description="Spore germination protein N-terminal" evidence="9">
    <location>
        <begin position="29"/>
        <end position="200"/>
    </location>
</feature>
<dbReference type="InterPro" id="IPR046953">
    <property type="entry name" value="Spore_GerAC-like_C"/>
</dbReference>
<dbReference type="PANTHER" id="PTHR35789">
    <property type="entry name" value="SPORE GERMINATION PROTEIN B3"/>
    <property type="match status" value="1"/>
</dbReference>
<keyword evidence="3" id="KW-0309">Germination</keyword>
<evidence type="ECO:0000256" key="7">
    <source>
        <dbReference type="ARBA" id="ARBA00023288"/>
    </source>
</evidence>
<evidence type="ECO:0000313" key="10">
    <source>
        <dbReference type="EMBL" id="MFC5603857.1"/>
    </source>
</evidence>
<evidence type="ECO:0000256" key="4">
    <source>
        <dbReference type="ARBA" id="ARBA00022729"/>
    </source>
</evidence>
<dbReference type="InterPro" id="IPR038501">
    <property type="entry name" value="Spore_GerAC_C_sf"/>
</dbReference>
<dbReference type="RefSeq" id="WP_381445005.1">
    <property type="nucleotide sequence ID" value="NZ_JBHSNP010000025.1"/>
</dbReference>
<evidence type="ECO:0000313" key="11">
    <source>
        <dbReference type="Proteomes" id="UP001596071"/>
    </source>
</evidence>
<feature type="domain" description="Spore germination GerAC-like C-terminal" evidence="8">
    <location>
        <begin position="224"/>
        <end position="369"/>
    </location>
</feature>
<keyword evidence="11" id="KW-1185">Reference proteome</keyword>
<name>A0ABW0TYQ3_9BACL</name>
<dbReference type="InterPro" id="IPR057336">
    <property type="entry name" value="GerAC_N"/>
</dbReference>
<proteinExistence type="inferred from homology"/>
<accession>A0ABW0TYQ3</accession>
<dbReference type="PANTHER" id="PTHR35789:SF1">
    <property type="entry name" value="SPORE GERMINATION PROTEIN B3"/>
    <property type="match status" value="1"/>
</dbReference>
<evidence type="ECO:0000256" key="1">
    <source>
        <dbReference type="ARBA" id="ARBA00004635"/>
    </source>
</evidence>
<dbReference type="Proteomes" id="UP001596071">
    <property type="component" value="Unassembled WGS sequence"/>
</dbReference>
<comment type="similarity">
    <text evidence="2">Belongs to the GerABKC lipoprotein family.</text>
</comment>
<gene>
    <name evidence="10" type="ORF">ACFPTP_11550</name>
</gene>
<keyword evidence="5" id="KW-0472">Membrane</keyword>
<keyword evidence="6" id="KW-0564">Palmitate</keyword>
<dbReference type="Gene3D" id="3.30.300.210">
    <property type="entry name" value="Nutrient germinant receptor protein C, domain 3"/>
    <property type="match status" value="1"/>
</dbReference>
<evidence type="ECO:0000256" key="2">
    <source>
        <dbReference type="ARBA" id="ARBA00007886"/>
    </source>
</evidence>
<evidence type="ECO:0000256" key="3">
    <source>
        <dbReference type="ARBA" id="ARBA00022544"/>
    </source>
</evidence>
<keyword evidence="4" id="KW-0732">Signal</keyword>
<comment type="caution">
    <text evidence="10">The sequence shown here is derived from an EMBL/GenBank/DDBJ whole genome shotgun (WGS) entry which is preliminary data.</text>
</comment>
<dbReference type="Pfam" id="PF05504">
    <property type="entry name" value="Spore_GerAC"/>
    <property type="match status" value="1"/>
</dbReference>
<evidence type="ECO:0000256" key="5">
    <source>
        <dbReference type="ARBA" id="ARBA00023136"/>
    </source>
</evidence>